<accession>A0A7R9L7K8</accession>
<reference evidence="1" key="1">
    <citation type="submission" date="2020-11" db="EMBL/GenBank/DDBJ databases">
        <authorList>
            <person name="Tran Van P."/>
        </authorList>
    </citation>
    <scope>NUCLEOTIDE SEQUENCE</scope>
</reference>
<gene>
    <name evidence="1" type="ORF">OSB1V03_LOCUS15842</name>
</gene>
<protein>
    <submittedName>
        <fullName evidence="1">Uncharacterized protein</fullName>
    </submittedName>
</protein>
<keyword evidence="2" id="KW-1185">Reference proteome</keyword>
<dbReference type="Proteomes" id="UP000759131">
    <property type="component" value="Unassembled WGS sequence"/>
</dbReference>
<dbReference type="InterPro" id="IPR011989">
    <property type="entry name" value="ARM-like"/>
</dbReference>
<dbReference type="AlphaFoldDB" id="A0A7R9L7K8"/>
<dbReference type="EMBL" id="CAJPIZ010016905">
    <property type="protein sequence ID" value="CAG2115881.1"/>
    <property type="molecule type" value="Genomic_DNA"/>
</dbReference>
<dbReference type="SUPFAM" id="SSF48371">
    <property type="entry name" value="ARM repeat"/>
    <property type="match status" value="1"/>
</dbReference>
<sequence>MITNWVYLWAGILYRNHMCCFRNSASFERKNFTYILVWFTKVFPRLLDLMPSPSALIKSKLIKSALKAALIPKLVTIYETTDDLETRQLNNPKVVKLVLNDNSVINALLSHLNDSNVDNVFILESLLLIQCLVYYSPHFETTSQVLVTLIQLTTFSDSVVIKSRQLMITSKAVKQIIQLWIDYKNDDTIVNPAFGIILGLLARHPNYRKHLLGEEIDLLEHIPDLIKTNEFNKINAITIIRYCAMRPFENQLEELAPALCSQLDSDDNNYLKTVLITIIHFLFTEFKTYLAKEKKRPNPRQALGPFAELIRDSGGLRLLNRINDNRMTKESDNSAYRLSEVERTVEEILALAFGVETRPILRQESWVAHTVIHRWVREVTDSYCQSCEKEKKLKVLANTPIFECSHAALCRDCATAALIKHYNNDLKTPTCKAANCGA</sequence>
<evidence type="ECO:0000313" key="1">
    <source>
        <dbReference type="EMBL" id="CAD7635451.1"/>
    </source>
</evidence>
<dbReference type="InterPro" id="IPR016024">
    <property type="entry name" value="ARM-type_fold"/>
</dbReference>
<evidence type="ECO:0000313" key="2">
    <source>
        <dbReference type="Proteomes" id="UP000759131"/>
    </source>
</evidence>
<dbReference type="EMBL" id="OC871480">
    <property type="protein sequence ID" value="CAD7635451.1"/>
    <property type="molecule type" value="Genomic_DNA"/>
</dbReference>
<organism evidence="1">
    <name type="scientific">Medioppia subpectinata</name>
    <dbReference type="NCBI Taxonomy" id="1979941"/>
    <lineage>
        <taxon>Eukaryota</taxon>
        <taxon>Metazoa</taxon>
        <taxon>Ecdysozoa</taxon>
        <taxon>Arthropoda</taxon>
        <taxon>Chelicerata</taxon>
        <taxon>Arachnida</taxon>
        <taxon>Acari</taxon>
        <taxon>Acariformes</taxon>
        <taxon>Sarcoptiformes</taxon>
        <taxon>Oribatida</taxon>
        <taxon>Brachypylina</taxon>
        <taxon>Oppioidea</taxon>
        <taxon>Oppiidae</taxon>
        <taxon>Medioppia</taxon>
    </lineage>
</organism>
<feature type="non-terminal residue" evidence="1">
    <location>
        <position position="438"/>
    </location>
</feature>
<name>A0A7R9L7K8_9ACAR</name>
<proteinExistence type="predicted"/>
<dbReference type="OrthoDB" id="6528253at2759"/>
<dbReference type="Gene3D" id="1.25.10.10">
    <property type="entry name" value="Leucine-rich Repeat Variant"/>
    <property type="match status" value="1"/>
</dbReference>